<sequence>MTSASELFYNRRSRVGRADLDLGLLSSPTSRSFLQNHNRRSHTHHHQHHNRQEQDGCDPLRHPPQIRHGCPRGSLSERTSIRFDQDISQFPSTNSVNIHNLSSTNRPRLSGNDRLPGAVLLARARLLERLRGVSVSGNRRSSRASSDVSRREHMFGDELRLVGVGDWGTETGSPARGPPSSDLTFQAERFPFSGESYQKKPPGLSSDAMDCLDVEIFNSLEKEVEREASRASWDCSICLESFMEGDELIRLPCGHRFHSACLDPWVRTCGDCPYCRRDIVVHT</sequence>
<feature type="compositionally biased region" description="Basic and acidic residues" evidence="5">
    <location>
        <begin position="50"/>
        <end position="61"/>
    </location>
</feature>
<dbReference type="OrthoDB" id="8062037at2759"/>
<keyword evidence="8" id="KW-1185">Reference proteome</keyword>
<feature type="compositionally biased region" description="Polar residues" evidence="5">
    <location>
        <begin position="86"/>
        <end position="107"/>
    </location>
</feature>
<dbReference type="SMART" id="SM00184">
    <property type="entry name" value="RING"/>
    <property type="match status" value="1"/>
</dbReference>
<evidence type="ECO:0000256" key="4">
    <source>
        <dbReference type="PROSITE-ProRule" id="PRU00175"/>
    </source>
</evidence>
<dbReference type="GO" id="GO:0008270">
    <property type="term" value="F:zinc ion binding"/>
    <property type="evidence" value="ECO:0007669"/>
    <property type="project" value="UniProtKB-KW"/>
</dbReference>
<dbReference type="FunCoup" id="A0A7J7CGN2">
    <property type="interactions" value="695"/>
</dbReference>
<dbReference type="Gene3D" id="3.30.40.10">
    <property type="entry name" value="Zinc/RING finger domain, C3HC4 (zinc finger)"/>
    <property type="match status" value="1"/>
</dbReference>
<name>A0A7J7CGN2_TRIWF</name>
<feature type="region of interest" description="Disordered" evidence="5">
    <location>
        <begin position="31"/>
        <end position="110"/>
    </location>
</feature>
<dbReference type="Pfam" id="PF13639">
    <property type="entry name" value="zf-RING_2"/>
    <property type="match status" value="1"/>
</dbReference>
<evidence type="ECO:0000256" key="5">
    <source>
        <dbReference type="SAM" id="MobiDB-lite"/>
    </source>
</evidence>
<feature type="compositionally biased region" description="Basic residues" evidence="5">
    <location>
        <begin position="37"/>
        <end position="49"/>
    </location>
</feature>
<evidence type="ECO:0000256" key="1">
    <source>
        <dbReference type="ARBA" id="ARBA00022723"/>
    </source>
</evidence>
<evidence type="ECO:0000313" key="7">
    <source>
        <dbReference type="EMBL" id="KAF5733191.1"/>
    </source>
</evidence>
<dbReference type="PANTHER" id="PTHR45931">
    <property type="entry name" value="SI:CH211-59O9.10"/>
    <property type="match status" value="1"/>
</dbReference>
<dbReference type="InParanoid" id="A0A7J7CGN2"/>
<gene>
    <name evidence="7" type="ORF">HS088_TW17G00731</name>
</gene>
<organism evidence="7 8">
    <name type="scientific">Tripterygium wilfordii</name>
    <name type="common">Thunder God vine</name>
    <dbReference type="NCBI Taxonomy" id="458696"/>
    <lineage>
        <taxon>Eukaryota</taxon>
        <taxon>Viridiplantae</taxon>
        <taxon>Streptophyta</taxon>
        <taxon>Embryophyta</taxon>
        <taxon>Tracheophyta</taxon>
        <taxon>Spermatophyta</taxon>
        <taxon>Magnoliopsida</taxon>
        <taxon>eudicotyledons</taxon>
        <taxon>Gunneridae</taxon>
        <taxon>Pentapetalae</taxon>
        <taxon>rosids</taxon>
        <taxon>fabids</taxon>
        <taxon>Celastrales</taxon>
        <taxon>Celastraceae</taxon>
        <taxon>Tripterygium</taxon>
    </lineage>
</organism>
<keyword evidence="1" id="KW-0479">Metal-binding</keyword>
<feature type="domain" description="RING-type" evidence="6">
    <location>
        <begin position="235"/>
        <end position="276"/>
    </location>
</feature>
<dbReference type="EMBL" id="JAAARO010000017">
    <property type="protein sequence ID" value="KAF5733191.1"/>
    <property type="molecule type" value="Genomic_DNA"/>
</dbReference>
<dbReference type="SUPFAM" id="SSF57850">
    <property type="entry name" value="RING/U-box"/>
    <property type="match status" value="1"/>
</dbReference>
<dbReference type="GO" id="GO:0061630">
    <property type="term" value="F:ubiquitin protein ligase activity"/>
    <property type="evidence" value="ECO:0007669"/>
    <property type="project" value="TreeGrafter"/>
</dbReference>
<dbReference type="GO" id="GO:0005634">
    <property type="term" value="C:nucleus"/>
    <property type="evidence" value="ECO:0007669"/>
    <property type="project" value="TreeGrafter"/>
</dbReference>
<comment type="caution">
    <text evidence="7">The sequence shown here is derived from an EMBL/GenBank/DDBJ whole genome shotgun (WGS) entry which is preliminary data.</text>
</comment>
<evidence type="ECO:0000259" key="6">
    <source>
        <dbReference type="PROSITE" id="PS50089"/>
    </source>
</evidence>
<dbReference type="AlphaFoldDB" id="A0A7J7CGN2"/>
<keyword evidence="2 4" id="KW-0863">Zinc-finger</keyword>
<keyword evidence="3" id="KW-0862">Zinc</keyword>
<dbReference type="GO" id="GO:0006511">
    <property type="term" value="P:ubiquitin-dependent protein catabolic process"/>
    <property type="evidence" value="ECO:0007669"/>
    <property type="project" value="TreeGrafter"/>
</dbReference>
<evidence type="ECO:0000256" key="3">
    <source>
        <dbReference type="ARBA" id="ARBA00022833"/>
    </source>
</evidence>
<evidence type="ECO:0000313" key="8">
    <source>
        <dbReference type="Proteomes" id="UP000593562"/>
    </source>
</evidence>
<dbReference type="InterPro" id="IPR051834">
    <property type="entry name" value="RING_finger_E3_ligase"/>
</dbReference>
<dbReference type="PANTHER" id="PTHR45931:SF3">
    <property type="entry name" value="RING ZINC FINGER-CONTAINING PROTEIN"/>
    <property type="match status" value="1"/>
</dbReference>
<dbReference type="Proteomes" id="UP000593562">
    <property type="component" value="Unassembled WGS sequence"/>
</dbReference>
<protein>
    <recommendedName>
        <fullName evidence="6">RING-type domain-containing protein</fullName>
    </recommendedName>
</protein>
<proteinExistence type="predicted"/>
<dbReference type="InterPro" id="IPR013083">
    <property type="entry name" value="Znf_RING/FYVE/PHD"/>
</dbReference>
<dbReference type="PROSITE" id="PS50089">
    <property type="entry name" value="ZF_RING_2"/>
    <property type="match status" value="1"/>
</dbReference>
<dbReference type="InterPro" id="IPR001841">
    <property type="entry name" value="Znf_RING"/>
</dbReference>
<accession>A0A7J7CGN2</accession>
<reference evidence="7 8" key="1">
    <citation type="journal article" date="2020" name="Nat. Commun.">
        <title>Genome of Tripterygium wilfordii and identification of cytochrome P450 involved in triptolide biosynthesis.</title>
        <authorList>
            <person name="Tu L."/>
            <person name="Su P."/>
            <person name="Zhang Z."/>
            <person name="Gao L."/>
            <person name="Wang J."/>
            <person name="Hu T."/>
            <person name="Zhou J."/>
            <person name="Zhang Y."/>
            <person name="Zhao Y."/>
            <person name="Liu Y."/>
            <person name="Song Y."/>
            <person name="Tong Y."/>
            <person name="Lu Y."/>
            <person name="Yang J."/>
            <person name="Xu C."/>
            <person name="Jia M."/>
            <person name="Peters R.J."/>
            <person name="Huang L."/>
            <person name="Gao W."/>
        </authorList>
    </citation>
    <scope>NUCLEOTIDE SEQUENCE [LARGE SCALE GENOMIC DNA]</scope>
    <source>
        <strain evidence="8">cv. XIE 37</strain>
        <tissue evidence="7">Leaf</tissue>
    </source>
</reference>
<evidence type="ECO:0000256" key="2">
    <source>
        <dbReference type="ARBA" id="ARBA00022771"/>
    </source>
</evidence>